<keyword evidence="7" id="KW-1185">Reference proteome</keyword>
<evidence type="ECO:0000256" key="4">
    <source>
        <dbReference type="ARBA" id="ARBA00023136"/>
    </source>
</evidence>
<feature type="transmembrane region" description="Helical" evidence="5">
    <location>
        <begin position="27"/>
        <end position="50"/>
    </location>
</feature>
<dbReference type="RefSeq" id="WP_274493209.1">
    <property type="nucleotide sequence ID" value="NZ_CP118166.1"/>
</dbReference>
<sequence>MSESPTPQPGGSSPISTNPGESGNANLIYILYLVGVVAGVTTLVGVIMAYMAKNEAPDWLRSHYRNQIHIFWKAILYSIIGVVLSVVLVGLLVLLVTFIWYVVRTIKGMQALSKGEPYSNPDSWGF</sequence>
<keyword evidence="2 5" id="KW-0812">Transmembrane</keyword>
<accession>A0AAF0CH00</accession>
<evidence type="ECO:0000313" key="7">
    <source>
        <dbReference type="Proteomes" id="UP001214043"/>
    </source>
</evidence>
<dbReference type="AlphaFoldDB" id="A0AAF0CH00"/>
<name>A0AAF0CH00_9PROT</name>
<organism evidence="6 7">
    <name type="scientific">Hyphococcus flavus</name>
    <dbReference type="NCBI Taxonomy" id="1866326"/>
    <lineage>
        <taxon>Bacteria</taxon>
        <taxon>Pseudomonadati</taxon>
        <taxon>Pseudomonadota</taxon>
        <taxon>Alphaproteobacteria</taxon>
        <taxon>Parvularculales</taxon>
        <taxon>Parvularculaceae</taxon>
        <taxon>Hyphococcus</taxon>
    </lineage>
</organism>
<evidence type="ECO:0000256" key="5">
    <source>
        <dbReference type="SAM" id="Phobius"/>
    </source>
</evidence>
<reference evidence="6" key="1">
    <citation type="submission" date="2023-02" db="EMBL/GenBank/DDBJ databases">
        <title>Genome sequence of Hyphococcus flavus.</title>
        <authorList>
            <person name="Rong J.-C."/>
            <person name="Zhao Q."/>
            <person name="Yi M."/>
            <person name="Wu J.-Y."/>
        </authorList>
    </citation>
    <scope>NUCLEOTIDE SEQUENCE</scope>
    <source>
        <strain evidence="6">MCCC 1K03223</strain>
    </source>
</reference>
<keyword evidence="4 5" id="KW-0472">Membrane</keyword>
<dbReference type="KEGG" id="hfl:PUV54_15390"/>
<evidence type="ECO:0000313" key="6">
    <source>
        <dbReference type="EMBL" id="WDI31332.1"/>
    </source>
</evidence>
<dbReference type="EMBL" id="CP118166">
    <property type="protein sequence ID" value="WDI31332.1"/>
    <property type="molecule type" value="Genomic_DNA"/>
</dbReference>
<comment type="subcellular location">
    <subcellularLocation>
        <location evidence="1">Membrane</location>
        <topology evidence="1">Multi-pass membrane protein</topology>
    </subcellularLocation>
</comment>
<evidence type="ECO:0000256" key="1">
    <source>
        <dbReference type="ARBA" id="ARBA00004141"/>
    </source>
</evidence>
<keyword evidence="3 5" id="KW-1133">Transmembrane helix</keyword>
<gene>
    <name evidence="6" type="ORF">PUV54_15390</name>
</gene>
<evidence type="ECO:0000256" key="3">
    <source>
        <dbReference type="ARBA" id="ARBA00022989"/>
    </source>
</evidence>
<dbReference type="InterPro" id="IPR019109">
    <property type="entry name" value="MamF_MmsF"/>
</dbReference>
<proteinExistence type="predicted"/>
<protein>
    <submittedName>
        <fullName evidence="6">DUF4870 domain-containing protein</fullName>
    </submittedName>
</protein>
<feature type="transmembrane region" description="Helical" evidence="5">
    <location>
        <begin position="70"/>
        <end position="103"/>
    </location>
</feature>
<dbReference type="Pfam" id="PF09685">
    <property type="entry name" value="MamF_MmsF"/>
    <property type="match status" value="1"/>
</dbReference>
<dbReference type="Proteomes" id="UP001214043">
    <property type="component" value="Chromosome"/>
</dbReference>
<evidence type="ECO:0000256" key="2">
    <source>
        <dbReference type="ARBA" id="ARBA00022692"/>
    </source>
</evidence>